<dbReference type="Pfam" id="PF04338">
    <property type="entry name" value="DUF481"/>
    <property type="match status" value="1"/>
</dbReference>
<reference evidence="2" key="1">
    <citation type="submission" date="2020-02" db="EMBL/GenBank/DDBJ databases">
        <authorList>
            <person name="Meier V. D."/>
        </authorList>
    </citation>
    <scope>NUCLEOTIDE SEQUENCE</scope>
    <source>
        <strain evidence="2">AVDCRST_MAG64</strain>
    </source>
</reference>
<dbReference type="InterPro" id="IPR036709">
    <property type="entry name" value="Autotransporte_beta_dom_sf"/>
</dbReference>
<feature type="non-terminal residue" evidence="2">
    <location>
        <position position="1"/>
    </location>
</feature>
<evidence type="ECO:0000256" key="1">
    <source>
        <dbReference type="SAM" id="MobiDB-lite"/>
    </source>
</evidence>
<feature type="compositionally biased region" description="Low complexity" evidence="1">
    <location>
        <begin position="1"/>
        <end position="14"/>
    </location>
</feature>
<gene>
    <name evidence="2" type="ORF">AVDCRST_MAG64-2099</name>
</gene>
<accession>A0A6J4P6E3</accession>
<dbReference type="InterPro" id="IPR007433">
    <property type="entry name" value="DUF481"/>
</dbReference>
<dbReference type="AlphaFoldDB" id="A0A6J4P6E3"/>
<protein>
    <recommendedName>
        <fullName evidence="3">DUF481 domain-containing protein</fullName>
    </recommendedName>
</protein>
<proteinExistence type="predicted"/>
<evidence type="ECO:0008006" key="3">
    <source>
        <dbReference type="Google" id="ProtNLM"/>
    </source>
</evidence>
<feature type="region of interest" description="Disordered" evidence="1">
    <location>
        <begin position="1"/>
        <end position="21"/>
    </location>
</feature>
<dbReference type="SUPFAM" id="SSF103515">
    <property type="entry name" value="Autotransporter"/>
    <property type="match status" value="1"/>
</dbReference>
<sequence length="255" mass="28006">PSTAPAAAATDPGTVQGPAGRTVPVASIRSINDKDGWAGTVVAGALITRGNSDTDAFNLSFDAARRTAVDRLNVSGQYLFARQRDEDGGDKTTSTDNWRAVGKYDRFLSEKLYAFVSLGVEKDRIAGLDLRLTPAVGAGYQWVERPDFNVNTEAGVAYVYENYADRASDENISLRLAYHVDRKVRDGVVVFHNTSFFPSVETVSDYYFLTDAGVRADLTDHFFTEFKVELKYDATPAPDASRSDLRYILGVGWSF</sequence>
<evidence type="ECO:0000313" key="2">
    <source>
        <dbReference type="EMBL" id="CAA9407532.1"/>
    </source>
</evidence>
<dbReference type="EMBL" id="CADCUQ010000470">
    <property type="protein sequence ID" value="CAA9407532.1"/>
    <property type="molecule type" value="Genomic_DNA"/>
</dbReference>
<name>A0A6J4P6E3_9BACT</name>
<organism evidence="2">
    <name type="scientific">uncultured Phycisphaerae bacterium</name>
    <dbReference type="NCBI Taxonomy" id="904963"/>
    <lineage>
        <taxon>Bacteria</taxon>
        <taxon>Pseudomonadati</taxon>
        <taxon>Planctomycetota</taxon>
        <taxon>Phycisphaerae</taxon>
        <taxon>environmental samples</taxon>
    </lineage>
</organism>